<protein>
    <submittedName>
        <fullName evidence="2">Rdx family protein</fullName>
    </submittedName>
</protein>
<dbReference type="InterPro" id="IPR011893">
    <property type="entry name" value="Selenoprotein_Rdx-typ"/>
</dbReference>
<dbReference type="Gene3D" id="3.40.30.10">
    <property type="entry name" value="Glutaredoxin"/>
    <property type="match status" value="1"/>
</dbReference>
<dbReference type="Pfam" id="PF10262">
    <property type="entry name" value="Rdx"/>
    <property type="match status" value="1"/>
</dbReference>
<dbReference type="Proteomes" id="UP001430377">
    <property type="component" value="Unassembled WGS sequence"/>
</dbReference>
<keyword evidence="1" id="KW-0676">Redox-active center</keyword>
<dbReference type="RefSeq" id="WP_220618010.1">
    <property type="nucleotide sequence ID" value="NZ_RKLR01000002.1"/>
</dbReference>
<accession>A0AAW4PNA4</accession>
<evidence type="ECO:0000313" key="3">
    <source>
        <dbReference type="Proteomes" id="UP001430377"/>
    </source>
</evidence>
<sequence length="74" mass="8135">MHVDIEYCVPCGLRDHAIDLQRALLDEYGRGLDGVRLRPGHGGVFRVTADGETVWDKDEEGGIDVDAILSRVGE</sequence>
<dbReference type="EMBL" id="RKLR01000002">
    <property type="protein sequence ID" value="MBX0322611.1"/>
    <property type="molecule type" value="Genomic_DNA"/>
</dbReference>
<reference evidence="2 3" key="1">
    <citation type="submission" date="2021-06" db="EMBL/GenBank/DDBJ databases">
        <title>Halomicroarcula sp. a new haloarchaeum isolated from saline soil.</title>
        <authorList>
            <person name="Duran-Viseras A."/>
            <person name="Sanchez-Porro C."/>
            <person name="Ventosa A."/>
        </authorList>
    </citation>
    <scope>NUCLEOTIDE SEQUENCE [LARGE SCALE GENOMIC DNA]</scope>
    <source>
        <strain evidence="2 3">F13</strain>
    </source>
</reference>
<keyword evidence="3" id="KW-1185">Reference proteome</keyword>
<dbReference type="AlphaFoldDB" id="A0AAW4PNA4"/>
<dbReference type="InterPro" id="IPR036249">
    <property type="entry name" value="Thioredoxin-like_sf"/>
</dbReference>
<dbReference type="SUPFAM" id="SSF52833">
    <property type="entry name" value="Thioredoxin-like"/>
    <property type="match status" value="1"/>
</dbReference>
<name>A0AAW4PNA4_9EURY</name>
<evidence type="ECO:0000313" key="2">
    <source>
        <dbReference type="EMBL" id="MBX0322611.1"/>
    </source>
</evidence>
<gene>
    <name evidence="2" type="ORF">EGH21_06170</name>
</gene>
<evidence type="ECO:0000256" key="1">
    <source>
        <dbReference type="ARBA" id="ARBA00023284"/>
    </source>
</evidence>
<dbReference type="NCBIfam" id="TIGR02174">
    <property type="entry name" value="CXXU_selWTH"/>
    <property type="match status" value="1"/>
</dbReference>
<comment type="caution">
    <text evidence="2">The sequence shown here is derived from an EMBL/GenBank/DDBJ whole genome shotgun (WGS) entry which is preliminary data.</text>
</comment>
<proteinExistence type="predicted"/>
<organism evidence="2 3">
    <name type="scientific">Haloarcula rubra</name>
    <dbReference type="NCBI Taxonomy" id="2487747"/>
    <lineage>
        <taxon>Archaea</taxon>
        <taxon>Methanobacteriati</taxon>
        <taxon>Methanobacteriota</taxon>
        <taxon>Stenosarchaea group</taxon>
        <taxon>Halobacteria</taxon>
        <taxon>Halobacteriales</taxon>
        <taxon>Haloarculaceae</taxon>
        <taxon>Haloarcula</taxon>
    </lineage>
</organism>